<feature type="transmembrane region" description="Helical" evidence="7">
    <location>
        <begin position="211"/>
        <end position="233"/>
    </location>
</feature>
<comment type="caution">
    <text evidence="9">The sequence shown here is derived from an EMBL/GenBank/DDBJ whole genome shotgun (WGS) entry which is preliminary data.</text>
</comment>
<sequence>MQPELSIPTSYALPQRSATRRVSRWAHGSVPLASVVVLLGAWWAVTAQPWFGPRAVLSSFTPQATFPVFVQLLSQGVLIEQGWISIRRVLLALALASIVGVTLGLALGSSRLAERTVAPALHVVRTVSPLSWMPLVIMLLGIGDLAVIFLIAIAAVWPVLFSTLGGLHQLDREWVMMARSVGAKRHQILFHVAIPAVLPQIVNGMRVAVGLAWVVLVPAEMLGVTSGLGYWLLNTRDRLAYSELMAVILAIGLIGLALDTAIRALALLLPGARR</sequence>
<dbReference type="PANTHER" id="PTHR30151:SF25">
    <property type="entry name" value="TAURINE TRANSPORT SYSTEM PERMEASE PROTEIN TAUC"/>
    <property type="match status" value="1"/>
</dbReference>
<dbReference type="GO" id="GO:0055085">
    <property type="term" value="P:transmembrane transport"/>
    <property type="evidence" value="ECO:0007669"/>
    <property type="project" value="InterPro"/>
</dbReference>
<dbReference type="RefSeq" id="WP_284056729.1">
    <property type="nucleotide sequence ID" value="NZ_JAMSLR010000004.1"/>
</dbReference>
<dbReference type="SUPFAM" id="SSF161098">
    <property type="entry name" value="MetI-like"/>
    <property type="match status" value="1"/>
</dbReference>
<evidence type="ECO:0000256" key="6">
    <source>
        <dbReference type="ARBA" id="ARBA00023136"/>
    </source>
</evidence>
<evidence type="ECO:0000259" key="8">
    <source>
        <dbReference type="PROSITE" id="PS50928"/>
    </source>
</evidence>
<dbReference type="InterPro" id="IPR035906">
    <property type="entry name" value="MetI-like_sf"/>
</dbReference>
<keyword evidence="5 7" id="KW-1133">Transmembrane helix</keyword>
<dbReference type="CDD" id="cd06261">
    <property type="entry name" value="TM_PBP2"/>
    <property type="match status" value="1"/>
</dbReference>
<reference evidence="9" key="1">
    <citation type="submission" date="2022-06" db="EMBL/GenBank/DDBJ databases">
        <title>CFH 74404 Thermomicrobiaceae sp.</title>
        <authorList>
            <person name="Ming H."/>
            <person name="Li W.-J."/>
            <person name="Zhao Z."/>
        </authorList>
    </citation>
    <scope>NUCLEOTIDE SEQUENCE</scope>
    <source>
        <strain evidence="9">CFH 74404</strain>
    </source>
</reference>
<organism evidence="9 10">
    <name type="scientific">Thermalbibacter longus</name>
    <dbReference type="NCBI Taxonomy" id="2951981"/>
    <lineage>
        <taxon>Bacteria</taxon>
        <taxon>Pseudomonadati</taxon>
        <taxon>Thermomicrobiota</taxon>
        <taxon>Thermomicrobia</taxon>
        <taxon>Thermomicrobiales</taxon>
        <taxon>Thermomicrobiaceae</taxon>
        <taxon>Thermalbibacter</taxon>
    </lineage>
</organism>
<feature type="transmembrane region" description="Helical" evidence="7">
    <location>
        <begin position="146"/>
        <end position="167"/>
    </location>
</feature>
<keyword evidence="10" id="KW-1185">Reference proteome</keyword>
<name>A0AA41WF44_9BACT</name>
<evidence type="ECO:0000256" key="5">
    <source>
        <dbReference type="ARBA" id="ARBA00022989"/>
    </source>
</evidence>
<dbReference type="GO" id="GO:0010438">
    <property type="term" value="P:cellular response to sulfur starvation"/>
    <property type="evidence" value="ECO:0007669"/>
    <property type="project" value="TreeGrafter"/>
</dbReference>
<evidence type="ECO:0000256" key="7">
    <source>
        <dbReference type="RuleBase" id="RU363032"/>
    </source>
</evidence>
<feature type="transmembrane region" description="Helical" evidence="7">
    <location>
        <begin position="25"/>
        <end position="45"/>
    </location>
</feature>
<evidence type="ECO:0000313" key="9">
    <source>
        <dbReference type="EMBL" id="MCM8748948.1"/>
    </source>
</evidence>
<comment type="similarity">
    <text evidence="7">Belongs to the binding-protein-dependent transport system permease family.</text>
</comment>
<dbReference type="PROSITE" id="PS50928">
    <property type="entry name" value="ABC_TM1"/>
    <property type="match status" value="1"/>
</dbReference>
<keyword evidence="3" id="KW-1003">Cell membrane</keyword>
<dbReference type="Proteomes" id="UP001165306">
    <property type="component" value="Unassembled WGS sequence"/>
</dbReference>
<dbReference type="Pfam" id="PF00528">
    <property type="entry name" value="BPD_transp_1"/>
    <property type="match status" value="1"/>
</dbReference>
<feature type="domain" description="ABC transmembrane type-1" evidence="8">
    <location>
        <begin position="82"/>
        <end position="266"/>
    </location>
</feature>
<comment type="subcellular location">
    <subcellularLocation>
        <location evidence="1 7">Cell membrane</location>
        <topology evidence="1 7">Multi-pass membrane protein</topology>
    </subcellularLocation>
</comment>
<feature type="transmembrane region" description="Helical" evidence="7">
    <location>
        <begin position="89"/>
        <end position="108"/>
    </location>
</feature>
<keyword evidence="6 7" id="KW-0472">Membrane</keyword>
<evidence type="ECO:0000313" key="10">
    <source>
        <dbReference type="Proteomes" id="UP001165306"/>
    </source>
</evidence>
<gene>
    <name evidence="9" type="ORF">NET02_07325</name>
</gene>
<evidence type="ECO:0000256" key="1">
    <source>
        <dbReference type="ARBA" id="ARBA00004651"/>
    </source>
</evidence>
<dbReference type="GO" id="GO:0005886">
    <property type="term" value="C:plasma membrane"/>
    <property type="evidence" value="ECO:0007669"/>
    <property type="project" value="UniProtKB-SubCell"/>
</dbReference>
<evidence type="ECO:0000256" key="4">
    <source>
        <dbReference type="ARBA" id="ARBA00022692"/>
    </source>
</evidence>
<dbReference type="PANTHER" id="PTHR30151">
    <property type="entry name" value="ALKANE SULFONATE ABC TRANSPORTER-RELATED, MEMBRANE SUBUNIT"/>
    <property type="match status" value="1"/>
</dbReference>
<dbReference type="AlphaFoldDB" id="A0AA41WF44"/>
<feature type="transmembrane region" description="Helical" evidence="7">
    <location>
        <begin position="120"/>
        <end position="140"/>
    </location>
</feature>
<evidence type="ECO:0000256" key="2">
    <source>
        <dbReference type="ARBA" id="ARBA00022448"/>
    </source>
</evidence>
<feature type="transmembrane region" description="Helical" evidence="7">
    <location>
        <begin position="188"/>
        <end position="205"/>
    </location>
</feature>
<feature type="transmembrane region" description="Helical" evidence="7">
    <location>
        <begin position="245"/>
        <end position="269"/>
    </location>
</feature>
<dbReference type="EMBL" id="JAMSLR010000004">
    <property type="protein sequence ID" value="MCM8748948.1"/>
    <property type="molecule type" value="Genomic_DNA"/>
</dbReference>
<protein>
    <submittedName>
        <fullName evidence="9">ABC transporter permease</fullName>
    </submittedName>
</protein>
<keyword evidence="4 7" id="KW-0812">Transmembrane</keyword>
<evidence type="ECO:0000256" key="3">
    <source>
        <dbReference type="ARBA" id="ARBA00022475"/>
    </source>
</evidence>
<proteinExistence type="inferred from homology"/>
<dbReference type="InterPro" id="IPR000515">
    <property type="entry name" value="MetI-like"/>
</dbReference>
<keyword evidence="2 7" id="KW-0813">Transport</keyword>
<dbReference type="Gene3D" id="1.10.3720.10">
    <property type="entry name" value="MetI-like"/>
    <property type="match status" value="1"/>
</dbReference>
<accession>A0AA41WF44</accession>